<reference evidence="1" key="2">
    <citation type="journal article" date="2015" name="Fish Shellfish Immunol.">
        <title>Early steps in the European eel (Anguilla anguilla)-Vibrio vulnificus interaction in the gills: Role of the RtxA13 toxin.</title>
        <authorList>
            <person name="Callol A."/>
            <person name="Pajuelo D."/>
            <person name="Ebbesson L."/>
            <person name="Teles M."/>
            <person name="MacKenzie S."/>
            <person name="Amaro C."/>
        </authorList>
    </citation>
    <scope>NUCLEOTIDE SEQUENCE</scope>
</reference>
<reference evidence="1" key="1">
    <citation type="submission" date="2014-11" db="EMBL/GenBank/DDBJ databases">
        <authorList>
            <person name="Amaro Gonzalez C."/>
        </authorList>
    </citation>
    <scope>NUCLEOTIDE SEQUENCE</scope>
</reference>
<evidence type="ECO:0000313" key="1">
    <source>
        <dbReference type="EMBL" id="JAI07684.1"/>
    </source>
</evidence>
<dbReference type="EMBL" id="GBXM01000894">
    <property type="protein sequence ID" value="JAI07684.1"/>
    <property type="molecule type" value="Transcribed_RNA"/>
</dbReference>
<name>A0A0E9Y143_ANGAN</name>
<accession>A0A0E9Y143</accession>
<protein>
    <submittedName>
        <fullName evidence="1">Uncharacterized protein</fullName>
    </submittedName>
</protein>
<dbReference type="AlphaFoldDB" id="A0A0E9Y143"/>
<proteinExistence type="predicted"/>
<sequence length="96" mass="11029">MASTWQVTYLPPIPPSKSCYQAPDTVLYKAPRFKSVPEKVKQKNDPPQIPKRQMHTKTTHNRLCIYFYVQCAFNFTLRGEFSNATATFTTLQVNGN</sequence>
<organism evidence="1">
    <name type="scientific">Anguilla anguilla</name>
    <name type="common">European freshwater eel</name>
    <name type="synonym">Muraena anguilla</name>
    <dbReference type="NCBI Taxonomy" id="7936"/>
    <lineage>
        <taxon>Eukaryota</taxon>
        <taxon>Metazoa</taxon>
        <taxon>Chordata</taxon>
        <taxon>Craniata</taxon>
        <taxon>Vertebrata</taxon>
        <taxon>Euteleostomi</taxon>
        <taxon>Actinopterygii</taxon>
        <taxon>Neopterygii</taxon>
        <taxon>Teleostei</taxon>
        <taxon>Anguilliformes</taxon>
        <taxon>Anguillidae</taxon>
        <taxon>Anguilla</taxon>
    </lineage>
</organism>